<keyword evidence="4" id="KW-0479">Metal-binding</keyword>
<dbReference type="Pfam" id="PF00111">
    <property type="entry name" value="Fer2"/>
    <property type="match status" value="1"/>
</dbReference>
<dbReference type="Proteomes" id="UP000192674">
    <property type="component" value="Unassembled WGS sequence"/>
</dbReference>
<evidence type="ECO:0000313" key="11">
    <source>
        <dbReference type="Proteomes" id="UP000192674"/>
    </source>
</evidence>
<proteinExistence type="predicted"/>
<dbReference type="SUPFAM" id="SSF54292">
    <property type="entry name" value="2Fe-2S ferredoxin-like"/>
    <property type="match status" value="1"/>
</dbReference>
<evidence type="ECO:0000259" key="9">
    <source>
        <dbReference type="PROSITE" id="PS51384"/>
    </source>
</evidence>
<dbReference type="OrthoDB" id="3807506at2"/>
<evidence type="ECO:0000256" key="3">
    <source>
        <dbReference type="ARBA" id="ARBA00022714"/>
    </source>
</evidence>
<dbReference type="CDD" id="cd06185">
    <property type="entry name" value="PDR_like"/>
    <property type="match status" value="1"/>
</dbReference>
<dbReference type="EMBL" id="FWXV01000001">
    <property type="protein sequence ID" value="SMC49738.1"/>
    <property type="molecule type" value="Genomic_DNA"/>
</dbReference>
<evidence type="ECO:0000256" key="5">
    <source>
        <dbReference type="ARBA" id="ARBA00023002"/>
    </source>
</evidence>
<dbReference type="PROSITE" id="PS00197">
    <property type="entry name" value="2FE2S_FER_1"/>
    <property type="match status" value="1"/>
</dbReference>
<dbReference type="InterPro" id="IPR036010">
    <property type="entry name" value="2Fe-2S_ferredoxin-like_sf"/>
</dbReference>
<dbReference type="GO" id="GO:0016491">
    <property type="term" value="F:oxidoreductase activity"/>
    <property type="evidence" value="ECO:0007669"/>
    <property type="project" value="UniProtKB-KW"/>
</dbReference>
<evidence type="ECO:0000259" key="8">
    <source>
        <dbReference type="PROSITE" id="PS51085"/>
    </source>
</evidence>
<dbReference type="Gene3D" id="3.40.50.80">
    <property type="entry name" value="Nucleotide-binding domain of ferredoxin-NADP reductase (FNR) module"/>
    <property type="match status" value="1"/>
</dbReference>
<comment type="cofactor">
    <cofactor evidence="1">
        <name>FAD</name>
        <dbReference type="ChEBI" id="CHEBI:57692"/>
    </cofactor>
</comment>
<dbReference type="InterPro" id="IPR001041">
    <property type="entry name" value="2Fe-2S_ferredoxin-type"/>
</dbReference>
<keyword evidence="11" id="KW-1185">Reference proteome</keyword>
<evidence type="ECO:0000256" key="7">
    <source>
        <dbReference type="ARBA" id="ARBA00023014"/>
    </source>
</evidence>
<feature type="domain" description="FAD-binding FR-type" evidence="9">
    <location>
        <begin position="6"/>
        <end position="108"/>
    </location>
</feature>
<keyword evidence="2" id="KW-0285">Flavoprotein</keyword>
<dbReference type="InterPro" id="IPR017927">
    <property type="entry name" value="FAD-bd_FR_type"/>
</dbReference>
<dbReference type="PRINTS" id="PR00409">
    <property type="entry name" value="PHDIOXRDTASE"/>
</dbReference>
<keyword evidence="3" id="KW-0001">2Fe-2S</keyword>
<organism evidence="10 11">
    <name type="scientific">Kibdelosporangium aridum</name>
    <dbReference type="NCBI Taxonomy" id="2030"/>
    <lineage>
        <taxon>Bacteria</taxon>
        <taxon>Bacillati</taxon>
        <taxon>Actinomycetota</taxon>
        <taxon>Actinomycetes</taxon>
        <taxon>Pseudonocardiales</taxon>
        <taxon>Pseudonocardiaceae</taxon>
        <taxon>Kibdelosporangium</taxon>
    </lineage>
</organism>
<accession>A0A1Y5WT58</accession>
<dbReference type="GO" id="GO:0051537">
    <property type="term" value="F:2 iron, 2 sulfur cluster binding"/>
    <property type="evidence" value="ECO:0007669"/>
    <property type="project" value="UniProtKB-KW"/>
</dbReference>
<dbReference type="GO" id="GO:0046872">
    <property type="term" value="F:metal ion binding"/>
    <property type="evidence" value="ECO:0007669"/>
    <property type="project" value="UniProtKB-KW"/>
</dbReference>
<evidence type="ECO:0000256" key="4">
    <source>
        <dbReference type="ARBA" id="ARBA00022723"/>
    </source>
</evidence>
<dbReference type="InterPro" id="IPR039261">
    <property type="entry name" value="FNR_nucleotide-bd"/>
</dbReference>
<dbReference type="SUPFAM" id="SSF63380">
    <property type="entry name" value="Riboflavin synthase domain-like"/>
    <property type="match status" value="1"/>
</dbReference>
<evidence type="ECO:0000313" key="10">
    <source>
        <dbReference type="EMBL" id="SMC49738.1"/>
    </source>
</evidence>
<dbReference type="PANTHER" id="PTHR47354">
    <property type="entry name" value="NADH OXIDOREDUCTASE HCR"/>
    <property type="match status" value="1"/>
</dbReference>
<dbReference type="PANTHER" id="PTHR47354:SF1">
    <property type="entry name" value="CARNITINE MONOOXYGENASE REDUCTASE SUBUNIT"/>
    <property type="match status" value="1"/>
</dbReference>
<keyword evidence="5" id="KW-0560">Oxidoreductase</keyword>
<name>A0A1Y5WT58_KIBAR</name>
<dbReference type="InterPro" id="IPR006058">
    <property type="entry name" value="2Fe2S_fd_BS"/>
</dbReference>
<evidence type="ECO:0000256" key="2">
    <source>
        <dbReference type="ARBA" id="ARBA00022630"/>
    </source>
</evidence>
<dbReference type="InterPro" id="IPR050415">
    <property type="entry name" value="MRET"/>
</dbReference>
<dbReference type="RefSeq" id="WP_143445995.1">
    <property type="nucleotide sequence ID" value="NZ_FWXV01000001.1"/>
</dbReference>
<dbReference type="InterPro" id="IPR012675">
    <property type="entry name" value="Beta-grasp_dom_sf"/>
</dbReference>
<gene>
    <name evidence="10" type="ORF">SAMN05661093_00227</name>
</gene>
<dbReference type="AlphaFoldDB" id="A0A1Y5WT58"/>
<dbReference type="PROSITE" id="PS51384">
    <property type="entry name" value="FAD_FR"/>
    <property type="match status" value="1"/>
</dbReference>
<reference evidence="10 11" key="1">
    <citation type="submission" date="2017-04" db="EMBL/GenBank/DDBJ databases">
        <authorList>
            <person name="Afonso C.L."/>
            <person name="Miller P.J."/>
            <person name="Scott M.A."/>
            <person name="Spackman E."/>
            <person name="Goraichik I."/>
            <person name="Dimitrov K.M."/>
            <person name="Suarez D.L."/>
            <person name="Swayne D.E."/>
        </authorList>
    </citation>
    <scope>NUCLEOTIDE SEQUENCE [LARGE SCALE GENOMIC DNA]</scope>
    <source>
        <strain evidence="10 11">DSM 43828</strain>
    </source>
</reference>
<keyword evidence="6" id="KW-0408">Iron</keyword>
<dbReference type="PROSITE" id="PS51085">
    <property type="entry name" value="2FE2S_FER_2"/>
    <property type="match status" value="1"/>
</dbReference>
<dbReference type="InterPro" id="IPR017938">
    <property type="entry name" value="Riboflavin_synthase-like_b-brl"/>
</dbReference>
<dbReference type="Gene3D" id="2.40.30.10">
    <property type="entry name" value="Translation factors"/>
    <property type="match status" value="1"/>
</dbReference>
<keyword evidence="7" id="KW-0411">Iron-sulfur</keyword>
<dbReference type="SUPFAM" id="SSF52343">
    <property type="entry name" value="Ferredoxin reductase-like, C-terminal NADP-linked domain"/>
    <property type="match status" value="1"/>
</dbReference>
<evidence type="ECO:0000256" key="1">
    <source>
        <dbReference type="ARBA" id="ARBA00001974"/>
    </source>
</evidence>
<dbReference type="CDD" id="cd00207">
    <property type="entry name" value="fer2"/>
    <property type="match status" value="1"/>
</dbReference>
<feature type="domain" description="2Fe-2S ferredoxin-type" evidence="8">
    <location>
        <begin position="231"/>
        <end position="318"/>
    </location>
</feature>
<protein>
    <submittedName>
        <fullName evidence="10">Ferredoxin-NADP reductase</fullName>
    </submittedName>
</protein>
<dbReference type="Gene3D" id="3.10.20.30">
    <property type="match status" value="1"/>
</dbReference>
<evidence type="ECO:0000256" key="6">
    <source>
        <dbReference type="ARBA" id="ARBA00023004"/>
    </source>
</evidence>
<sequence>MSTSISTELTLRVTRVTWEAEGVVGVRLSTLDGSLLPAWEPGAHLDVRLPSGLSRQYSLCGDPRDREHYDIAVRLEPAGRGGSAEVHGTALVGRELVVTDVRNHFPLADADEYLLIAGGIGITPLIPMARALAARGAKWTAVYCGHGAKTMAFRDSLAAIGADRVRFVDTTTEPRPGLKAMISALDPGAAVYCCGPNSLLDSVTEICEAADVRCETEHFGAATATPVEPGSVVELDLRRSGTVVVAGPETSLLQAIRDAGVEIESDCEEGYCGTCETTVLDGQPDHRDVVLSKTERASGRTFMPCVSRACGRRLVLDL</sequence>